<name>A0ACC0ULZ8_9AGAM</name>
<dbReference type="Proteomes" id="UP001207468">
    <property type="component" value="Unassembled WGS sequence"/>
</dbReference>
<reference evidence="1" key="1">
    <citation type="submission" date="2021-03" db="EMBL/GenBank/DDBJ databases">
        <title>Evolutionary priming and transition to the ectomycorrhizal habit in an iconic lineage of mushroom-forming fungi: is preadaptation a requirement?</title>
        <authorList>
            <consortium name="DOE Joint Genome Institute"/>
            <person name="Looney B.P."/>
            <person name="Miyauchi S."/>
            <person name="Morin E."/>
            <person name="Drula E."/>
            <person name="Courty P.E."/>
            <person name="Chicoki N."/>
            <person name="Fauchery L."/>
            <person name="Kohler A."/>
            <person name="Kuo A."/>
            <person name="LaButti K."/>
            <person name="Pangilinan J."/>
            <person name="Lipzen A."/>
            <person name="Riley R."/>
            <person name="Andreopoulos W."/>
            <person name="He G."/>
            <person name="Johnson J."/>
            <person name="Barry K.W."/>
            <person name="Grigoriev I.V."/>
            <person name="Nagy L."/>
            <person name="Hibbett D."/>
            <person name="Henrissat B."/>
            <person name="Matheny P.B."/>
            <person name="Labbe J."/>
            <person name="Martin A.F."/>
        </authorList>
    </citation>
    <scope>NUCLEOTIDE SEQUENCE</scope>
    <source>
        <strain evidence="1">BPL698</strain>
    </source>
</reference>
<evidence type="ECO:0000313" key="2">
    <source>
        <dbReference type="Proteomes" id="UP001207468"/>
    </source>
</evidence>
<proteinExistence type="predicted"/>
<protein>
    <submittedName>
        <fullName evidence="1">Uncharacterized protein</fullName>
    </submittedName>
</protein>
<gene>
    <name evidence="1" type="ORF">F5148DRAFT_730728</name>
</gene>
<organism evidence="1 2">
    <name type="scientific">Russula earlei</name>
    <dbReference type="NCBI Taxonomy" id="71964"/>
    <lineage>
        <taxon>Eukaryota</taxon>
        <taxon>Fungi</taxon>
        <taxon>Dikarya</taxon>
        <taxon>Basidiomycota</taxon>
        <taxon>Agaricomycotina</taxon>
        <taxon>Agaricomycetes</taxon>
        <taxon>Russulales</taxon>
        <taxon>Russulaceae</taxon>
        <taxon>Russula</taxon>
    </lineage>
</organism>
<dbReference type="EMBL" id="JAGFNK010000006">
    <property type="protein sequence ID" value="KAI9512720.1"/>
    <property type="molecule type" value="Genomic_DNA"/>
</dbReference>
<keyword evidence="2" id="KW-1185">Reference proteome</keyword>
<sequence>MVTSTDLELEPFPLPLISGPPPTGFELEEPNPSDVSRTTAFRNGIDHRDVFLGKTSCIICGSLRGDYVHIISKLEHELQDLRSMRWIPRYAKKNPTHESRNGMYLCMQHEEHFNAYEFFIRYMPTIQKFIFINYSRAWNLHHFHGKAIPLDINDRHCPFPSLFVLHEWRVRGFHPFKPPTCRLPSIIHWQGWVVKDDLFDEVSGTFRRERKDNHTGSSSAPATQPATATYPGVVPTDGSAFVLSTLNDNVVAEIVAATRASATWKACVTEGISWEGTAEENIQKYKDAVSMDE</sequence>
<evidence type="ECO:0000313" key="1">
    <source>
        <dbReference type="EMBL" id="KAI9512720.1"/>
    </source>
</evidence>
<accession>A0ACC0ULZ8</accession>
<comment type="caution">
    <text evidence="1">The sequence shown here is derived from an EMBL/GenBank/DDBJ whole genome shotgun (WGS) entry which is preliminary data.</text>
</comment>